<organism evidence="2 3">
    <name type="scientific">Haemonchus contortus</name>
    <name type="common">Barber pole worm</name>
    <dbReference type="NCBI Taxonomy" id="6289"/>
    <lineage>
        <taxon>Eukaryota</taxon>
        <taxon>Metazoa</taxon>
        <taxon>Ecdysozoa</taxon>
        <taxon>Nematoda</taxon>
        <taxon>Chromadorea</taxon>
        <taxon>Rhabditida</taxon>
        <taxon>Rhabditina</taxon>
        <taxon>Rhabditomorpha</taxon>
        <taxon>Strongyloidea</taxon>
        <taxon>Trichostrongylidae</taxon>
        <taxon>Haemonchus</taxon>
    </lineage>
</organism>
<protein>
    <submittedName>
        <fullName evidence="3">BexA</fullName>
    </submittedName>
</protein>
<feature type="transmembrane region" description="Helical" evidence="1">
    <location>
        <begin position="97"/>
        <end position="115"/>
    </location>
</feature>
<accession>A0A7I4YR70</accession>
<dbReference type="OrthoDB" id="5821374at2759"/>
<sequence length="199" mass="22875">FLGSLMIAPYFTMVLLNLAIALHRLLYTAYPSTASNLMKQTVAKAITLIIGIIFILIVVMFNTELVGMRWVDSLMSWASMTSRNYLLVRVLNKTSNYAIGVVNFLIYAVLLLILAKRKILSLKRNREIRMTIQVLCMAVCEMLFFLYWELWNMTGHGVWDLVVAETSSLLFYDVLVLPYLILNGQIHAELRRLINQFDS</sequence>
<keyword evidence="1" id="KW-0472">Membrane</keyword>
<name>A0A7I4YR70_HAECO</name>
<keyword evidence="1" id="KW-0812">Transmembrane</keyword>
<feature type="transmembrane region" description="Helical" evidence="1">
    <location>
        <begin position="42"/>
        <end position="61"/>
    </location>
</feature>
<feature type="transmembrane region" description="Helical" evidence="1">
    <location>
        <begin position="159"/>
        <end position="182"/>
    </location>
</feature>
<evidence type="ECO:0000313" key="3">
    <source>
        <dbReference type="WBParaSite" id="HCON_00133840-00001"/>
    </source>
</evidence>
<dbReference type="AlphaFoldDB" id="A0A7I4YR70"/>
<proteinExistence type="predicted"/>
<reference evidence="3" key="1">
    <citation type="submission" date="2020-12" db="UniProtKB">
        <authorList>
            <consortium name="WormBaseParasite"/>
        </authorList>
    </citation>
    <scope>IDENTIFICATION</scope>
    <source>
        <strain evidence="3">MHco3</strain>
    </source>
</reference>
<dbReference type="WBParaSite" id="HCON_00133840-00001">
    <property type="protein sequence ID" value="HCON_00133840-00001"/>
    <property type="gene ID" value="HCON_00133840"/>
</dbReference>
<dbReference type="Gene3D" id="1.20.1070.10">
    <property type="entry name" value="Rhodopsin 7-helix transmembrane proteins"/>
    <property type="match status" value="1"/>
</dbReference>
<keyword evidence="1" id="KW-1133">Transmembrane helix</keyword>
<evidence type="ECO:0000256" key="1">
    <source>
        <dbReference type="SAM" id="Phobius"/>
    </source>
</evidence>
<dbReference type="Proteomes" id="UP000025227">
    <property type="component" value="Unplaced"/>
</dbReference>
<evidence type="ECO:0000313" key="2">
    <source>
        <dbReference type="Proteomes" id="UP000025227"/>
    </source>
</evidence>
<feature type="transmembrane region" description="Helical" evidence="1">
    <location>
        <begin position="127"/>
        <end position="147"/>
    </location>
</feature>
<keyword evidence="2" id="KW-1185">Reference proteome</keyword>
<feature type="transmembrane region" description="Helical" evidence="1">
    <location>
        <begin position="6"/>
        <end position="30"/>
    </location>
</feature>